<dbReference type="GO" id="GO:0003676">
    <property type="term" value="F:nucleic acid binding"/>
    <property type="evidence" value="ECO:0007669"/>
    <property type="project" value="InterPro"/>
</dbReference>
<dbReference type="PANTHER" id="PTHR23329:SF1">
    <property type="entry name" value="TUFTELIN-INTERACTING PROTEIN 11"/>
    <property type="match status" value="1"/>
</dbReference>
<dbReference type="SMART" id="SM00443">
    <property type="entry name" value="G_patch"/>
    <property type="match status" value="1"/>
</dbReference>
<dbReference type="EMBL" id="BTGC01000003">
    <property type="protein sequence ID" value="GMM50331.1"/>
    <property type="molecule type" value="Genomic_DNA"/>
</dbReference>
<protein>
    <recommendedName>
        <fullName evidence="1">G-patch domain-containing protein</fullName>
    </recommendedName>
</protein>
<keyword evidence="3" id="KW-1185">Reference proteome</keyword>
<sequence length="433" mass="48976">MSSSSSEEDFVDSDDLADLREAEFGISSVENVENVQKPNFQENMSIGAAMMRKMGYLDGQGLGAAGQGIVDPIEAKKLQKGAGIKEEAIEDDNVKKIRYDIESEISLLTNARNLLETGYEMDLSQFISQLCGTKLWLDPELELYNAAADVFVHQMDTIAANDLHEQYSLFLLCQWTFPLKTWESTLSRCLIPKLKPLMSTYDISQAVDVLESLKSTIVPVLPKILALQIPINESNMDNLLRIYTREEIYNKYYNEVLGQINSIEDQEIGTLISRFPQSVLAGKLINSSTADEAYTILKNYNALIPETMKYHVHKPLLAELAQLLNSRKLNQNWCEKWKQRLSKQEYEIVLNLINVSMSSNLACVDDVSFKDVVVQYCLDNGYTLHQAGSSYTLSMHKKKVLCTISGDILFLVVNQKQYPISLDDLNQVFNEMD</sequence>
<proteinExistence type="predicted"/>
<evidence type="ECO:0000313" key="3">
    <source>
        <dbReference type="Proteomes" id="UP001362899"/>
    </source>
</evidence>
<organism evidence="2 3">
    <name type="scientific">Starmerella bacillaris</name>
    <name type="common">Yeast</name>
    <name type="synonym">Candida zemplinina</name>
    <dbReference type="NCBI Taxonomy" id="1247836"/>
    <lineage>
        <taxon>Eukaryota</taxon>
        <taxon>Fungi</taxon>
        <taxon>Dikarya</taxon>
        <taxon>Ascomycota</taxon>
        <taxon>Saccharomycotina</taxon>
        <taxon>Dipodascomycetes</taxon>
        <taxon>Dipodascales</taxon>
        <taxon>Trichomonascaceae</taxon>
        <taxon>Starmerella</taxon>
    </lineage>
</organism>
<feature type="domain" description="G-patch" evidence="1">
    <location>
        <begin position="43"/>
        <end position="89"/>
    </location>
</feature>
<evidence type="ECO:0000313" key="2">
    <source>
        <dbReference type="EMBL" id="GMM50331.1"/>
    </source>
</evidence>
<accession>A0AAV5RGM6</accession>
<gene>
    <name evidence="2" type="ORF">DASB73_012890</name>
</gene>
<name>A0AAV5RGM6_STABA</name>
<dbReference type="Pfam" id="PF01585">
    <property type="entry name" value="G-patch"/>
    <property type="match status" value="1"/>
</dbReference>
<dbReference type="PROSITE" id="PS50174">
    <property type="entry name" value="G_PATCH"/>
    <property type="match status" value="1"/>
</dbReference>
<dbReference type="GO" id="GO:0071008">
    <property type="term" value="C:U2-type post-mRNA release spliceosomal complex"/>
    <property type="evidence" value="ECO:0007669"/>
    <property type="project" value="TreeGrafter"/>
</dbReference>
<dbReference type="InterPro" id="IPR000467">
    <property type="entry name" value="G_patch_dom"/>
</dbReference>
<dbReference type="GO" id="GO:0000390">
    <property type="term" value="P:spliceosomal complex disassembly"/>
    <property type="evidence" value="ECO:0007669"/>
    <property type="project" value="InterPro"/>
</dbReference>
<dbReference type="InterPro" id="IPR045211">
    <property type="entry name" value="TFP11/STIP/Ntr1"/>
</dbReference>
<dbReference type="AlphaFoldDB" id="A0AAV5RGM6"/>
<evidence type="ECO:0000259" key="1">
    <source>
        <dbReference type="PROSITE" id="PS50174"/>
    </source>
</evidence>
<comment type="caution">
    <text evidence="2">The sequence shown here is derived from an EMBL/GenBank/DDBJ whole genome shotgun (WGS) entry which is preliminary data.</text>
</comment>
<dbReference type="PANTHER" id="PTHR23329">
    <property type="entry name" value="TUFTELIN-INTERACTING PROTEIN 11-RELATED"/>
    <property type="match status" value="1"/>
</dbReference>
<reference evidence="2 3" key="1">
    <citation type="journal article" date="2023" name="Elife">
        <title>Identification of key yeast species and microbe-microbe interactions impacting larval growth of Drosophila in the wild.</title>
        <authorList>
            <person name="Mure A."/>
            <person name="Sugiura Y."/>
            <person name="Maeda R."/>
            <person name="Honda K."/>
            <person name="Sakurai N."/>
            <person name="Takahashi Y."/>
            <person name="Watada M."/>
            <person name="Katoh T."/>
            <person name="Gotoh A."/>
            <person name="Gotoh Y."/>
            <person name="Taniguchi I."/>
            <person name="Nakamura K."/>
            <person name="Hayashi T."/>
            <person name="Katayama T."/>
            <person name="Uemura T."/>
            <person name="Hattori Y."/>
        </authorList>
    </citation>
    <scope>NUCLEOTIDE SEQUENCE [LARGE SCALE GENOMIC DNA]</scope>
    <source>
        <strain evidence="2 3">SB-73</strain>
    </source>
</reference>
<dbReference type="Proteomes" id="UP001362899">
    <property type="component" value="Unassembled WGS sequence"/>
</dbReference>